<dbReference type="EMBL" id="NFKM01000012">
    <property type="protein sequence ID" value="OUP59800.1"/>
    <property type="molecule type" value="Genomic_DNA"/>
</dbReference>
<dbReference type="AlphaFoldDB" id="A0A1Y4LV95"/>
<comment type="caution">
    <text evidence="1">The sequence shown here is derived from an EMBL/GenBank/DDBJ whole genome shotgun (WGS) entry which is preliminary data.</text>
</comment>
<sequence length="344" mass="39860">MNILYKSFHLVDVDNERTVRNDISEDFDSFINDFVDFSNHNEKAKAYVIMHEEDLISDCIQRIVNDTDIEYRNELSDKIALKLLESEKLAQAKIYPTGSKVKRGSLVQALVQNSDDEYEYILAKVEHSEWYDGTSLHRNSGFSSEKKSIWKFAVYHMYSINDHVVFNDVSVYTDTKAKYWTVSFLELEEKRDDAFNTYNAYKAIDNELKSAVKASSPRDYVVLSNEVQNAMNTPQNLNYSDYVETLIDNYEPVSNEIEKDVIKDCLLALPERKHFDTEFKTVPSSIENKRTKKYKIADGVELMIKSTSNDFSSRIISTMKNGKRVLEIVCDDDETYNAFIEENA</sequence>
<dbReference type="Proteomes" id="UP000195447">
    <property type="component" value="Unassembled WGS sequence"/>
</dbReference>
<dbReference type="RefSeq" id="WP_087158782.1">
    <property type="nucleotide sequence ID" value="NZ_NFKM01000012.1"/>
</dbReference>
<evidence type="ECO:0000313" key="2">
    <source>
        <dbReference type="Proteomes" id="UP000195447"/>
    </source>
</evidence>
<keyword evidence="2" id="KW-1185">Reference proteome</keyword>
<gene>
    <name evidence="1" type="ORF">B5F14_06835</name>
</gene>
<reference evidence="2" key="1">
    <citation type="submission" date="2017-04" db="EMBL/GenBank/DDBJ databases">
        <title>Function of individual gut microbiota members based on whole genome sequencing of pure cultures obtained from chicken caecum.</title>
        <authorList>
            <person name="Medvecky M."/>
            <person name="Cejkova D."/>
            <person name="Polansky O."/>
            <person name="Karasova D."/>
            <person name="Kubasova T."/>
            <person name="Cizek A."/>
            <person name="Rychlik I."/>
        </authorList>
    </citation>
    <scope>NUCLEOTIDE SEQUENCE [LARGE SCALE GENOMIC DNA]</scope>
    <source>
        <strain evidence="2">An178</strain>
    </source>
</reference>
<evidence type="ECO:0000313" key="1">
    <source>
        <dbReference type="EMBL" id="OUP59800.1"/>
    </source>
</evidence>
<proteinExistence type="predicted"/>
<name>A0A1Y4LV95_9FIRM</name>
<evidence type="ECO:0008006" key="3">
    <source>
        <dbReference type="Google" id="ProtNLM"/>
    </source>
</evidence>
<accession>A0A1Y4LV95</accession>
<organism evidence="1 2">
    <name type="scientific">Faecalitalea cylindroides</name>
    <dbReference type="NCBI Taxonomy" id="39483"/>
    <lineage>
        <taxon>Bacteria</taxon>
        <taxon>Bacillati</taxon>
        <taxon>Bacillota</taxon>
        <taxon>Erysipelotrichia</taxon>
        <taxon>Erysipelotrichales</taxon>
        <taxon>Erysipelotrichaceae</taxon>
        <taxon>Faecalitalea</taxon>
    </lineage>
</organism>
<protein>
    <recommendedName>
        <fullName evidence="3">Nucleoid-associated protein</fullName>
    </recommendedName>
</protein>